<organism evidence="2 3">
    <name type="scientific">Ambispora leptoticha</name>
    <dbReference type="NCBI Taxonomy" id="144679"/>
    <lineage>
        <taxon>Eukaryota</taxon>
        <taxon>Fungi</taxon>
        <taxon>Fungi incertae sedis</taxon>
        <taxon>Mucoromycota</taxon>
        <taxon>Glomeromycotina</taxon>
        <taxon>Glomeromycetes</taxon>
        <taxon>Archaeosporales</taxon>
        <taxon>Ambisporaceae</taxon>
        <taxon>Ambispora</taxon>
    </lineage>
</organism>
<dbReference type="OrthoDB" id="2488154at2759"/>
<feature type="non-terminal residue" evidence="2">
    <location>
        <position position="1"/>
    </location>
</feature>
<dbReference type="EMBL" id="CAJVPS010010293">
    <property type="protein sequence ID" value="CAG8656952.1"/>
    <property type="molecule type" value="Genomic_DNA"/>
</dbReference>
<accession>A0A9N9E1Z8</accession>
<comment type="caution">
    <text evidence="2">The sequence shown here is derived from an EMBL/GenBank/DDBJ whole genome shotgun (WGS) entry which is preliminary data.</text>
</comment>
<dbReference type="Proteomes" id="UP000789508">
    <property type="component" value="Unassembled WGS sequence"/>
</dbReference>
<reference evidence="2" key="1">
    <citation type="submission" date="2021-06" db="EMBL/GenBank/DDBJ databases">
        <authorList>
            <person name="Kallberg Y."/>
            <person name="Tangrot J."/>
            <person name="Rosling A."/>
        </authorList>
    </citation>
    <scope>NUCLEOTIDE SEQUENCE</scope>
    <source>
        <strain evidence="2">FL130A</strain>
    </source>
</reference>
<evidence type="ECO:0000313" key="3">
    <source>
        <dbReference type="Proteomes" id="UP000789508"/>
    </source>
</evidence>
<protein>
    <submittedName>
        <fullName evidence="2">7404_t:CDS:1</fullName>
    </submittedName>
</protein>
<evidence type="ECO:0000256" key="1">
    <source>
        <dbReference type="SAM" id="MobiDB-lite"/>
    </source>
</evidence>
<evidence type="ECO:0000313" key="2">
    <source>
        <dbReference type="EMBL" id="CAG8656952.1"/>
    </source>
</evidence>
<proteinExistence type="predicted"/>
<dbReference type="AlphaFoldDB" id="A0A9N9E1Z8"/>
<keyword evidence="3" id="KW-1185">Reference proteome</keyword>
<name>A0A9N9E1Z8_9GLOM</name>
<sequence length="80" mass="9263">QVMDALNSERNKPVLSKSTKRDLRRKEQRRIKKARLEGPTIPDADDDQHTAPDSNIGQDNERLDLFYDPKKVSWLLAGYI</sequence>
<feature type="region of interest" description="Disordered" evidence="1">
    <location>
        <begin position="1"/>
        <end position="61"/>
    </location>
</feature>
<gene>
    <name evidence="2" type="ORF">ALEPTO_LOCUS10198</name>
</gene>